<dbReference type="InterPro" id="IPR018389">
    <property type="entry name" value="DctP_fam"/>
</dbReference>
<dbReference type="PANTHER" id="PTHR33376:SF15">
    <property type="entry name" value="BLL6794 PROTEIN"/>
    <property type="match status" value="1"/>
</dbReference>
<reference evidence="2" key="1">
    <citation type="journal article" date="2020" name="mSystems">
        <title>Genome- and Community-Level Interaction Insights into Carbon Utilization and Element Cycling Functions of Hydrothermarchaeota in Hydrothermal Sediment.</title>
        <authorList>
            <person name="Zhou Z."/>
            <person name="Liu Y."/>
            <person name="Xu W."/>
            <person name="Pan J."/>
            <person name="Luo Z.H."/>
            <person name="Li M."/>
        </authorList>
    </citation>
    <scope>NUCLEOTIDE SEQUENCE [LARGE SCALE GENOMIC DNA]</scope>
    <source>
        <strain evidence="2">SpSt-34</strain>
    </source>
</reference>
<dbReference type="AlphaFoldDB" id="A0A7C2K1Q6"/>
<name>A0A7C2K1Q6_UNCW3</name>
<evidence type="ECO:0008006" key="3">
    <source>
        <dbReference type="Google" id="ProtNLM"/>
    </source>
</evidence>
<sequence length="355" mass="39631">MKIKGIWVAVILIPLFVCGAYLSCFAQTKPIKLLFASFTGERAFMSDGIKAFAKDLEERSGGRIKVEFSWNQALGKIPEYYDLTVKGVCDVGFFNPVQCAKDVFLMASISTLPFVFPTAEIHTKALLELKKKGLLDKALDDDKIKLLFIAGDAGSALLTYKKPVRKLSDAKGLKLHIVPGLQVALAEAMEAVPVDMAGAEVYMALQTGTIDGHFKGYSPLPNFKWCEVTKYVTEPKLGSVFFAVAMNRKSYERLPKDIQKLVDEMAQDPKYSYISAKQMDDLTEAGRQCLKKHGVEFLEWESDSLEELGRRLKPVWEKWIADREVKGLPAKEALRVMYTELQKGGVKVPAVGYRP</sequence>
<organism evidence="2">
    <name type="scientific">candidate division WOR-3 bacterium</name>
    <dbReference type="NCBI Taxonomy" id="2052148"/>
    <lineage>
        <taxon>Bacteria</taxon>
        <taxon>Bacteria division WOR-3</taxon>
    </lineage>
</organism>
<dbReference type="PANTHER" id="PTHR33376">
    <property type="match status" value="1"/>
</dbReference>
<gene>
    <name evidence="2" type="ORF">ENQ77_04700</name>
</gene>
<evidence type="ECO:0000313" key="2">
    <source>
        <dbReference type="EMBL" id="HEN27948.1"/>
    </source>
</evidence>
<keyword evidence="1" id="KW-0732">Signal</keyword>
<protein>
    <recommendedName>
        <fullName evidence="3">TRAP transporter substrate-binding protein</fullName>
    </recommendedName>
</protein>
<dbReference type="Pfam" id="PF03480">
    <property type="entry name" value="DctP"/>
    <property type="match status" value="1"/>
</dbReference>
<evidence type="ECO:0000256" key="1">
    <source>
        <dbReference type="ARBA" id="ARBA00022729"/>
    </source>
</evidence>
<dbReference type="NCBIfam" id="NF037995">
    <property type="entry name" value="TRAP_S1"/>
    <property type="match status" value="1"/>
</dbReference>
<proteinExistence type="predicted"/>
<dbReference type="Gene3D" id="3.40.190.170">
    <property type="entry name" value="Bacterial extracellular solute-binding protein, family 7"/>
    <property type="match status" value="1"/>
</dbReference>
<dbReference type="InterPro" id="IPR038404">
    <property type="entry name" value="TRAP_DctP_sf"/>
</dbReference>
<comment type="caution">
    <text evidence="2">The sequence shown here is derived from an EMBL/GenBank/DDBJ whole genome shotgun (WGS) entry which is preliminary data.</text>
</comment>
<dbReference type="EMBL" id="DSOL01000137">
    <property type="protein sequence ID" value="HEN27948.1"/>
    <property type="molecule type" value="Genomic_DNA"/>
</dbReference>
<accession>A0A7C2K1Q6</accession>
<dbReference type="GO" id="GO:0055085">
    <property type="term" value="P:transmembrane transport"/>
    <property type="evidence" value="ECO:0007669"/>
    <property type="project" value="InterPro"/>
</dbReference>